<feature type="compositionally biased region" description="Polar residues" evidence="1">
    <location>
        <begin position="325"/>
        <end position="335"/>
    </location>
</feature>
<feature type="compositionally biased region" description="Polar residues" evidence="1">
    <location>
        <begin position="230"/>
        <end position="247"/>
    </location>
</feature>
<reference evidence="2" key="1">
    <citation type="journal article" date="2020" name="Stud. Mycol.">
        <title>101 Dothideomycetes genomes: a test case for predicting lifestyles and emergence of pathogens.</title>
        <authorList>
            <person name="Haridas S."/>
            <person name="Albert R."/>
            <person name="Binder M."/>
            <person name="Bloem J."/>
            <person name="Labutti K."/>
            <person name="Salamov A."/>
            <person name="Andreopoulos B."/>
            <person name="Baker S."/>
            <person name="Barry K."/>
            <person name="Bills G."/>
            <person name="Bluhm B."/>
            <person name="Cannon C."/>
            <person name="Castanera R."/>
            <person name="Culley D."/>
            <person name="Daum C."/>
            <person name="Ezra D."/>
            <person name="Gonzalez J."/>
            <person name="Henrissat B."/>
            <person name="Kuo A."/>
            <person name="Liang C."/>
            <person name="Lipzen A."/>
            <person name="Lutzoni F."/>
            <person name="Magnuson J."/>
            <person name="Mondo S."/>
            <person name="Nolan M."/>
            <person name="Ohm R."/>
            <person name="Pangilinan J."/>
            <person name="Park H.-J."/>
            <person name="Ramirez L."/>
            <person name="Alfaro M."/>
            <person name="Sun H."/>
            <person name="Tritt A."/>
            <person name="Yoshinaga Y."/>
            <person name="Zwiers L.-H."/>
            <person name="Turgeon B."/>
            <person name="Goodwin S."/>
            <person name="Spatafora J."/>
            <person name="Crous P."/>
            <person name="Grigoriev I."/>
        </authorList>
    </citation>
    <scope>NUCLEOTIDE SEQUENCE</scope>
    <source>
        <strain evidence="2">CBS 130266</strain>
    </source>
</reference>
<feature type="compositionally biased region" description="Polar residues" evidence="1">
    <location>
        <begin position="129"/>
        <end position="157"/>
    </location>
</feature>
<proteinExistence type="predicted"/>
<protein>
    <submittedName>
        <fullName evidence="2">Uncharacterized protein</fullName>
    </submittedName>
</protein>
<organism evidence="2 3">
    <name type="scientific">Tothia fuscella</name>
    <dbReference type="NCBI Taxonomy" id="1048955"/>
    <lineage>
        <taxon>Eukaryota</taxon>
        <taxon>Fungi</taxon>
        <taxon>Dikarya</taxon>
        <taxon>Ascomycota</taxon>
        <taxon>Pezizomycotina</taxon>
        <taxon>Dothideomycetes</taxon>
        <taxon>Pleosporomycetidae</taxon>
        <taxon>Venturiales</taxon>
        <taxon>Cylindrosympodiaceae</taxon>
        <taxon>Tothia</taxon>
    </lineage>
</organism>
<dbReference type="Proteomes" id="UP000800235">
    <property type="component" value="Unassembled WGS sequence"/>
</dbReference>
<feature type="region of interest" description="Disordered" evidence="1">
    <location>
        <begin position="316"/>
        <end position="335"/>
    </location>
</feature>
<dbReference type="EMBL" id="MU007048">
    <property type="protein sequence ID" value="KAF2429347.1"/>
    <property type="molecule type" value="Genomic_DNA"/>
</dbReference>
<evidence type="ECO:0000313" key="2">
    <source>
        <dbReference type="EMBL" id="KAF2429347.1"/>
    </source>
</evidence>
<dbReference type="OrthoDB" id="5600085at2759"/>
<feature type="region of interest" description="Disordered" evidence="1">
    <location>
        <begin position="213"/>
        <end position="251"/>
    </location>
</feature>
<dbReference type="AlphaFoldDB" id="A0A9P4NPL5"/>
<keyword evidence="3" id="KW-1185">Reference proteome</keyword>
<name>A0A9P4NPL5_9PEZI</name>
<evidence type="ECO:0000256" key="1">
    <source>
        <dbReference type="SAM" id="MobiDB-lite"/>
    </source>
</evidence>
<feature type="compositionally biased region" description="Basic residues" evidence="1">
    <location>
        <begin position="217"/>
        <end position="228"/>
    </location>
</feature>
<evidence type="ECO:0000313" key="3">
    <source>
        <dbReference type="Proteomes" id="UP000800235"/>
    </source>
</evidence>
<comment type="caution">
    <text evidence="2">The sequence shown here is derived from an EMBL/GenBank/DDBJ whole genome shotgun (WGS) entry which is preliminary data.</text>
</comment>
<sequence>MSRSIDDLQASGDAYGVYGMGMGFGAQSEDNLLTSPFDSTFDPGLFSSYSPALAGSVDGNGLTRTTSADALSASMTWYETNLPTVSESLGDYSTSPIGMFDFTGQDFTIPSATSVDFFSPSDLPLVTSNPADFSQPISNSGESNYQSAPALTASSGARSELGEPAFPIDGESSGPANITSQWSGTIQLRDTTPLTNVQDFSFPQSLPQMSKFDTSVKRKTSRTRHRHTYSAGSNSYQRFPPSASSEGTVREEPRATGVNIGHLQNLETLKQAREAAALASSQSSPGYPPVNESELHSITIPASIEDGSIDDDWYFPISDLPPQPSSTSTEFAWLS</sequence>
<gene>
    <name evidence="2" type="ORF">EJ08DRAFT_661875</name>
</gene>
<accession>A0A9P4NPL5</accession>
<feature type="region of interest" description="Disordered" evidence="1">
    <location>
        <begin position="129"/>
        <end position="179"/>
    </location>
</feature>